<keyword evidence="1" id="KW-1133">Transmembrane helix</keyword>
<evidence type="ECO:0000313" key="2">
    <source>
        <dbReference type="EMBL" id="KAI3911410.1"/>
    </source>
</evidence>
<dbReference type="EMBL" id="JAJJMB010010045">
    <property type="protein sequence ID" value="KAI3911410.1"/>
    <property type="molecule type" value="Genomic_DNA"/>
</dbReference>
<dbReference type="Proteomes" id="UP001202328">
    <property type="component" value="Unassembled WGS sequence"/>
</dbReference>
<gene>
    <name evidence="2" type="ORF">MKW98_010297</name>
</gene>
<evidence type="ECO:0000313" key="3">
    <source>
        <dbReference type="Proteomes" id="UP001202328"/>
    </source>
</evidence>
<feature type="transmembrane region" description="Helical" evidence="1">
    <location>
        <begin position="57"/>
        <end position="82"/>
    </location>
</feature>
<keyword evidence="1" id="KW-0472">Membrane</keyword>
<accession>A0AAD4SMU9</accession>
<keyword evidence="3" id="KW-1185">Reference proteome</keyword>
<proteinExistence type="predicted"/>
<name>A0AAD4SMU9_9MAGN</name>
<evidence type="ECO:0000256" key="1">
    <source>
        <dbReference type="SAM" id="Phobius"/>
    </source>
</evidence>
<dbReference type="AlphaFoldDB" id="A0AAD4SMU9"/>
<organism evidence="2 3">
    <name type="scientific">Papaver atlanticum</name>
    <dbReference type="NCBI Taxonomy" id="357466"/>
    <lineage>
        <taxon>Eukaryota</taxon>
        <taxon>Viridiplantae</taxon>
        <taxon>Streptophyta</taxon>
        <taxon>Embryophyta</taxon>
        <taxon>Tracheophyta</taxon>
        <taxon>Spermatophyta</taxon>
        <taxon>Magnoliopsida</taxon>
        <taxon>Ranunculales</taxon>
        <taxon>Papaveraceae</taxon>
        <taxon>Papaveroideae</taxon>
        <taxon>Papaver</taxon>
    </lineage>
</organism>
<comment type="caution">
    <text evidence="2">The sequence shown here is derived from an EMBL/GenBank/DDBJ whole genome shotgun (WGS) entry which is preliminary data.</text>
</comment>
<sequence length="99" mass="11254">MPRRNSVERDLRKPPFTPLCLCASFSNLQTFDNCIFMNSRNIVASAVSCESGNKNDFLCWVLICLLSQFLGARIAFVNFHLFKAVDRSPSFLRILESFG</sequence>
<reference evidence="2" key="1">
    <citation type="submission" date="2022-04" db="EMBL/GenBank/DDBJ databases">
        <title>A functionally conserved STORR gene fusion in Papaver species that diverged 16.8 million years ago.</title>
        <authorList>
            <person name="Catania T."/>
        </authorList>
    </citation>
    <scope>NUCLEOTIDE SEQUENCE</scope>
    <source>
        <strain evidence="2">S-188037</strain>
    </source>
</reference>
<protein>
    <submittedName>
        <fullName evidence="2">Uncharacterized protein</fullName>
    </submittedName>
</protein>
<keyword evidence="1" id="KW-0812">Transmembrane</keyword>